<reference evidence="1 2" key="1">
    <citation type="journal article" date="2013" name="Int. J. Syst. Evol. Microbiol.">
        <title>Kordia antarctica sp. nov., isolated from Antarctic seawater.</title>
        <authorList>
            <person name="Baek K."/>
            <person name="Choi A."/>
            <person name="Kang I."/>
            <person name="Lee K."/>
            <person name="Cho J.C."/>
        </authorList>
    </citation>
    <scope>NUCLEOTIDE SEQUENCE [LARGE SCALE GENOMIC DNA]</scope>
    <source>
        <strain evidence="1 2">IMCC3317</strain>
    </source>
</reference>
<dbReference type="KEGG" id="kan:IMCC3317_05160"/>
<keyword evidence="2" id="KW-1185">Reference proteome</keyword>
<accession>A0A7L4ZFA2</accession>
<evidence type="ECO:0000313" key="1">
    <source>
        <dbReference type="EMBL" id="QHI35170.1"/>
    </source>
</evidence>
<dbReference type="Proteomes" id="UP000464657">
    <property type="component" value="Chromosome"/>
</dbReference>
<organism evidence="1 2">
    <name type="scientific">Kordia antarctica</name>
    <dbReference type="NCBI Taxonomy" id="1218801"/>
    <lineage>
        <taxon>Bacteria</taxon>
        <taxon>Pseudomonadati</taxon>
        <taxon>Bacteroidota</taxon>
        <taxon>Flavobacteriia</taxon>
        <taxon>Flavobacteriales</taxon>
        <taxon>Flavobacteriaceae</taxon>
        <taxon>Kordia</taxon>
    </lineage>
</organism>
<dbReference type="RefSeq" id="WP_160127931.1">
    <property type="nucleotide sequence ID" value="NZ_CP019288.1"/>
</dbReference>
<dbReference type="AlphaFoldDB" id="A0A7L4ZFA2"/>
<name>A0A7L4ZFA2_9FLAO</name>
<dbReference type="OrthoDB" id="1460677at2"/>
<proteinExistence type="predicted"/>
<dbReference type="EMBL" id="CP019288">
    <property type="protein sequence ID" value="QHI35170.1"/>
    <property type="molecule type" value="Genomic_DNA"/>
</dbReference>
<sequence length="77" mass="8252">MKKQHLKSLQLNKKVISNFKNRSLSGGAVAITADQNQCPDNTLAGGCGSLGACPITFWCPTEYSLNNCDIKSLPHAC</sequence>
<protein>
    <submittedName>
        <fullName evidence="1">Uncharacterized protein</fullName>
    </submittedName>
</protein>
<evidence type="ECO:0000313" key="2">
    <source>
        <dbReference type="Proteomes" id="UP000464657"/>
    </source>
</evidence>
<gene>
    <name evidence="1" type="ORF">IMCC3317_05160</name>
</gene>